<keyword evidence="2 3" id="KW-0067">ATP-binding</keyword>
<dbReference type="GO" id="GO:0045719">
    <property type="term" value="P:negative regulation of glycogen biosynthetic process"/>
    <property type="evidence" value="ECO:0007669"/>
    <property type="project" value="TreeGrafter"/>
</dbReference>
<feature type="compositionally biased region" description="Basic and acidic residues" evidence="4">
    <location>
        <begin position="185"/>
        <end position="197"/>
    </location>
</feature>
<feature type="region of interest" description="Disordered" evidence="4">
    <location>
        <begin position="1226"/>
        <end position="1286"/>
    </location>
</feature>
<feature type="region of interest" description="Disordered" evidence="4">
    <location>
        <begin position="85"/>
        <end position="326"/>
    </location>
</feature>
<dbReference type="PROSITE" id="PS00108">
    <property type="entry name" value="PROTEIN_KINASE_ST"/>
    <property type="match status" value="1"/>
</dbReference>
<feature type="compositionally biased region" description="Polar residues" evidence="4">
    <location>
        <begin position="290"/>
        <end position="303"/>
    </location>
</feature>
<evidence type="ECO:0000256" key="1">
    <source>
        <dbReference type="ARBA" id="ARBA00022741"/>
    </source>
</evidence>
<accession>A0AAN6GML9</accession>
<dbReference type="PROSITE" id="PS50011">
    <property type="entry name" value="PROTEIN_KINASE_DOM"/>
    <property type="match status" value="1"/>
</dbReference>
<dbReference type="SUPFAM" id="SSF56112">
    <property type="entry name" value="Protein kinase-like (PK-like)"/>
    <property type="match status" value="1"/>
</dbReference>
<feature type="region of interest" description="Disordered" evidence="4">
    <location>
        <begin position="23"/>
        <end position="61"/>
    </location>
</feature>
<feature type="compositionally biased region" description="Polar residues" evidence="4">
    <location>
        <begin position="604"/>
        <end position="632"/>
    </location>
</feature>
<evidence type="ECO:0000256" key="2">
    <source>
        <dbReference type="ARBA" id="ARBA00022840"/>
    </source>
</evidence>
<evidence type="ECO:0000313" key="6">
    <source>
        <dbReference type="EMBL" id="KAK0547732.1"/>
    </source>
</evidence>
<evidence type="ECO:0000256" key="4">
    <source>
        <dbReference type="SAM" id="MobiDB-lite"/>
    </source>
</evidence>
<feature type="compositionally biased region" description="Low complexity" evidence="4">
    <location>
        <begin position="351"/>
        <end position="363"/>
    </location>
</feature>
<feature type="compositionally biased region" description="Low complexity" evidence="4">
    <location>
        <begin position="23"/>
        <end position="32"/>
    </location>
</feature>
<dbReference type="InterPro" id="IPR008271">
    <property type="entry name" value="Ser/Thr_kinase_AS"/>
</dbReference>
<evidence type="ECO:0000259" key="5">
    <source>
        <dbReference type="PROSITE" id="PS50011"/>
    </source>
</evidence>
<feature type="compositionally biased region" description="Polar residues" evidence="4">
    <location>
        <begin position="375"/>
        <end position="386"/>
    </location>
</feature>
<organism evidence="6 7">
    <name type="scientific">Tilletia horrida</name>
    <dbReference type="NCBI Taxonomy" id="155126"/>
    <lineage>
        <taxon>Eukaryota</taxon>
        <taxon>Fungi</taxon>
        <taxon>Dikarya</taxon>
        <taxon>Basidiomycota</taxon>
        <taxon>Ustilaginomycotina</taxon>
        <taxon>Exobasidiomycetes</taxon>
        <taxon>Tilletiales</taxon>
        <taxon>Tilletiaceae</taxon>
        <taxon>Tilletia</taxon>
    </lineage>
</organism>
<name>A0AAN6GML9_9BASI</name>
<feature type="region of interest" description="Disordered" evidence="4">
    <location>
        <begin position="1401"/>
        <end position="1446"/>
    </location>
</feature>
<feature type="compositionally biased region" description="Low complexity" evidence="4">
    <location>
        <begin position="881"/>
        <end position="899"/>
    </location>
</feature>
<dbReference type="GO" id="GO:0004674">
    <property type="term" value="F:protein serine/threonine kinase activity"/>
    <property type="evidence" value="ECO:0007669"/>
    <property type="project" value="UniProtKB-KW"/>
</dbReference>
<dbReference type="PANTHER" id="PTHR24346">
    <property type="entry name" value="MAP/MICROTUBULE AFFINITY-REGULATING KINASE"/>
    <property type="match status" value="1"/>
</dbReference>
<dbReference type="PANTHER" id="PTHR24346:SF51">
    <property type="entry name" value="PAS DOMAIN-CONTAINING SERINE_THREONINE-PROTEIN KINASE"/>
    <property type="match status" value="1"/>
</dbReference>
<keyword evidence="6" id="KW-0418">Kinase</keyword>
<feature type="compositionally biased region" description="Polar residues" evidence="4">
    <location>
        <begin position="205"/>
        <end position="214"/>
    </location>
</feature>
<keyword evidence="1 3" id="KW-0547">Nucleotide-binding</keyword>
<dbReference type="SMART" id="SM00220">
    <property type="entry name" value="S_TKc"/>
    <property type="match status" value="1"/>
</dbReference>
<dbReference type="GO" id="GO:0035556">
    <property type="term" value="P:intracellular signal transduction"/>
    <property type="evidence" value="ECO:0007669"/>
    <property type="project" value="TreeGrafter"/>
</dbReference>
<feature type="compositionally biased region" description="Low complexity" evidence="4">
    <location>
        <begin position="1133"/>
        <end position="1146"/>
    </location>
</feature>
<dbReference type="InterPro" id="IPR017441">
    <property type="entry name" value="Protein_kinase_ATP_BS"/>
</dbReference>
<dbReference type="GO" id="GO:0005829">
    <property type="term" value="C:cytosol"/>
    <property type="evidence" value="ECO:0007669"/>
    <property type="project" value="TreeGrafter"/>
</dbReference>
<feature type="compositionally biased region" description="Polar residues" evidence="4">
    <location>
        <begin position="246"/>
        <end position="265"/>
    </location>
</feature>
<dbReference type="Proteomes" id="UP001176517">
    <property type="component" value="Unassembled WGS sequence"/>
</dbReference>
<keyword evidence="7" id="KW-1185">Reference proteome</keyword>
<feature type="region of interest" description="Disordered" evidence="4">
    <location>
        <begin position="671"/>
        <end position="696"/>
    </location>
</feature>
<feature type="compositionally biased region" description="Low complexity" evidence="4">
    <location>
        <begin position="969"/>
        <end position="1001"/>
    </location>
</feature>
<dbReference type="PROSITE" id="PS00107">
    <property type="entry name" value="PROTEIN_KINASE_ATP"/>
    <property type="match status" value="1"/>
</dbReference>
<feature type="region of interest" description="Disordered" evidence="4">
    <location>
        <begin position="881"/>
        <end position="1021"/>
    </location>
</feature>
<feature type="compositionally biased region" description="Low complexity" evidence="4">
    <location>
        <begin position="923"/>
        <end position="936"/>
    </location>
</feature>
<feature type="compositionally biased region" description="Acidic residues" evidence="4">
    <location>
        <begin position="42"/>
        <end position="51"/>
    </location>
</feature>
<dbReference type="InterPro" id="IPR011009">
    <property type="entry name" value="Kinase-like_dom_sf"/>
</dbReference>
<dbReference type="EMBL" id="JAPDMZ010000153">
    <property type="protein sequence ID" value="KAK0547732.1"/>
    <property type="molecule type" value="Genomic_DNA"/>
</dbReference>
<feature type="compositionally biased region" description="Low complexity" evidence="4">
    <location>
        <begin position="215"/>
        <end position="232"/>
    </location>
</feature>
<evidence type="ECO:0000256" key="3">
    <source>
        <dbReference type="PROSITE-ProRule" id="PRU10141"/>
    </source>
</evidence>
<feature type="binding site" evidence="3">
    <location>
        <position position="1366"/>
    </location>
    <ligand>
        <name>ATP</name>
        <dbReference type="ChEBI" id="CHEBI:30616"/>
    </ligand>
</feature>
<dbReference type="GO" id="GO:0005634">
    <property type="term" value="C:nucleus"/>
    <property type="evidence" value="ECO:0007669"/>
    <property type="project" value="TreeGrafter"/>
</dbReference>
<feature type="domain" description="Protein kinase" evidence="5">
    <location>
        <begin position="1328"/>
        <end position="1725"/>
    </location>
</feature>
<proteinExistence type="predicted"/>
<dbReference type="Gene3D" id="3.30.200.20">
    <property type="entry name" value="Phosphorylase Kinase, domain 1"/>
    <property type="match status" value="1"/>
</dbReference>
<feature type="compositionally biased region" description="Low complexity" evidence="4">
    <location>
        <begin position="149"/>
        <end position="181"/>
    </location>
</feature>
<sequence>MPVVQISSTLPPLIRGGTSSLFSDSISTLSPPTRRRRRTPLFDDDDDDEAQDTSIADKSGAAAAAAAAPGASTSTGAAATAVVKEEYEDESAETLGILSARSGPSSTGRTERFNSFGSLTASSDPESSGFDDAASSRFRRSSLVGPRHGASLSSSSSGTSVSRSSSLRIVSRASGSRAGSSLVDHIVEQEKKDDEQAQHTAAGLESSQAGQGNISQPRRPSSLKSSSPLRRLSFGDDEQAQVKDAQASTTPTNLSTSDAGQSSPPRHQRPTLDAVLPVPGVSSPKVFGTPTITASPASESVLSGSEDRPGLPYSHADRGTDSSTLDFRRPSHALQIPIIKDALPHVSMPASSSSSIPQSTQQQKAPVAAELELPQISNNLQRVSSRSPRRYSDRVRPSPPVEAQEEGTERRIRPQRIELSLSTGDVRGSQSLASAPVLDIQIGRASTSAGLGAPLFATSAESVPEPSTLSGAAVSGASQAYGYGSQLHHGHFQGLGDAYGEAHLPRRHSGIFLQRTRSALSIGRRPDMHTSFGGGGHAHKGSARKALNNQSEAGMLNEDELRRRQQTAYWASAPFSALEERNRALAAAQEATQSAGGRAPPAWQTLNNQGSDSGHPTRNNARNLMSAVSQPGSPRMTPLAHSPVPMLSPSILRSGFIGGFNFTPLPAPVSGVEPAKPRGSDPGAEASRLGRESGIGPGLVGTTVSLGTLPARKGPISTAAAVVDSEAGVRLPDSGAAAAAAAARSIPPSRRSSRLALPPLEERRAITPDEIIAAQVGATGEAVFGLAAPGGIVSSDPEASSAPLAAPAAAAVATHPDNGLASLDMTPVVGSTSTFAPTSAGLLESSALNRPALARAMTNVQYTPTTEEWSRFLASQGVGVSAPANASPAGAASGAAAAAPGGGHRGRTRSSRVAGQDVGSGVTSMSASMTSLRSSAVGEESSDRGMDRSSASQIQHHHHHHPTAGSERLASLTFSTPSTSSSSSSTGVSEPLSPTSPPRLLSGEESVSGKVAGGSGRNSMDVTLGSTLGGAYSLRSPFEMGIDRFAGDGVAGGDGTEQQPGLDGLEHSSPAAQQMAATGVMERIKALSRTWSASAISSVLPHDLARSLLGTVEADRGQNQGTAEERFDDDEPAAVSGAPAGSALPGTGTSGGSGQEDTYLRRLAQHVASESTSTSTSSLNSDDDEALHALQEAVSRSPSVSGRNNSGSLAGLINAAAAAAAADGGAMHSRAGPHHGLTSALPIPTSGHGVSRLSASPERSSDGAGRSPVYLSVPASPNRESEGRVGDVAADLNRKAQAEMISSVQILPHAPLPVGQGGPGTTRSIADFVVVDEIGRGAYGLVKKVRLRGPDGRPIGEPYIIKFIIKSRILADCWRRHKTLGPIPIEIHVLDQLRRIPFSAPEAGDEPPWAPSRLFGQAPGHTAKEKEARVPPSRPTRDPRLLGDDRVRNSSLASHPALCEMMEFFEDDEFYYLVMPCFGQGQDLFDFVEAAPEGLPSAHVRSILGQVADALRHLHANNIVHRDIKDENVILDGEGNVQLIDFGSAAHVRPGRLFDTFSGTLDYAAAEILRGEKYGGKEQDVWALGVVAYVLLCGETPFWNGEEAIEGLAEGTRAAEALRDRCELHLHHHHHDDDDHDHDADNKLSSASMMSAVEQHQQSPAWSEGLRLVGEAADDDQSGTVVDLDDGQADGGGRVRDGADLICQCLQLRLDERPTAEQVCSHRFLIGSEGWFGVCGWATARRS</sequence>
<dbReference type="Pfam" id="PF00069">
    <property type="entry name" value="Pkinase"/>
    <property type="match status" value="1"/>
</dbReference>
<reference evidence="6" key="1">
    <citation type="journal article" date="2023" name="PhytoFront">
        <title>Draft Genome Resources of Seven Strains of Tilletia horrida, Causal Agent of Kernel Smut of Rice.</title>
        <authorList>
            <person name="Khanal S."/>
            <person name="Antony Babu S."/>
            <person name="Zhou X.G."/>
        </authorList>
    </citation>
    <scope>NUCLEOTIDE SEQUENCE</scope>
    <source>
        <strain evidence="6">TX6</strain>
    </source>
</reference>
<feature type="compositionally biased region" description="Polar residues" evidence="4">
    <location>
        <begin position="102"/>
        <end position="126"/>
    </location>
</feature>
<feature type="compositionally biased region" description="Basic and acidic residues" evidence="4">
    <location>
        <begin position="305"/>
        <end position="320"/>
    </location>
</feature>
<dbReference type="Gene3D" id="1.10.510.10">
    <property type="entry name" value="Transferase(Phosphotransferase) domain 1"/>
    <property type="match status" value="1"/>
</dbReference>
<gene>
    <name evidence="6" type="primary">FUN31</name>
    <name evidence="6" type="ORF">OC846_004743</name>
</gene>
<evidence type="ECO:0000313" key="7">
    <source>
        <dbReference type="Proteomes" id="UP001176517"/>
    </source>
</evidence>
<feature type="region of interest" description="Disordered" evidence="4">
    <location>
        <begin position="347"/>
        <end position="412"/>
    </location>
</feature>
<protein>
    <submittedName>
        <fullName evidence="6">Serine/threonine protein kinase</fullName>
    </submittedName>
</protein>
<keyword evidence="6" id="KW-0808">Transferase</keyword>
<feature type="compositionally biased region" description="Basic and acidic residues" evidence="4">
    <location>
        <begin position="1422"/>
        <end position="1446"/>
    </location>
</feature>
<keyword evidence="6" id="KW-0723">Serine/threonine-protein kinase</keyword>
<dbReference type="GO" id="GO:0005524">
    <property type="term" value="F:ATP binding"/>
    <property type="evidence" value="ECO:0007669"/>
    <property type="project" value="UniProtKB-UniRule"/>
</dbReference>
<feature type="region of interest" description="Disordered" evidence="4">
    <location>
        <begin position="591"/>
        <end position="637"/>
    </location>
</feature>
<comment type="caution">
    <text evidence="6">The sequence shown here is derived from an EMBL/GenBank/DDBJ whole genome shotgun (WGS) entry which is preliminary data.</text>
</comment>
<dbReference type="InterPro" id="IPR000719">
    <property type="entry name" value="Prot_kinase_dom"/>
</dbReference>
<feature type="region of interest" description="Disordered" evidence="4">
    <location>
        <begin position="1112"/>
        <end position="1156"/>
    </location>
</feature>